<keyword evidence="5 6" id="KW-0472">Membrane</keyword>
<feature type="transmembrane region" description="Helical" evidence="6">
    <location>
        <begin position="6"/>
        <end position="28"/>
    </location>
</feature>
<dbReference type="InterPro" id="IPR008457">
    <property type="entry name" value="Cu-R_CopD_dom"/>
</dbReference>
<evidence type="ECO:0000313" key="9">
    <source>
        <dbReference type="Proteomes" id="UP001179280"/>
    </source>
</evidence>
<feature type="transmembrane region" description="Helical" evidence="6">
    <location>
        <begin position="83"/>
        <end position="104"/>
    </location>
</feature>
<evidence type="ECO:0000256" key="3">
    <source>
        <dbReference type="ARBA" id="ARBA00022692"/>
    </source>
</evidence>
<evidence type="ECO:0000313" key="8">
    <source>
        <dbReference type="EMBL" id="MBM7837769.1"/>
    </source>
</evidence>
<feature type="domain" description="Copper resistance protein D" evidence="7">
    <location>
        <begin position="176"/>
        <end position="272"/>
    </location>
</feature>
<feature type="transmembrane region" description="Helical" evidence="6">
    <location>
        <begin position="307"/>
        <end position="333"/>
    </location>
</feature>
<proteinExistence type="predicted"/>
<dbReference type="InterPro" id="IPR032694">
    <property type="entry name" value="CopC/D"/>
</dbReference>
<evidence type="ECO:0000256" key="4">
    <source>
        <dbReference type="ARBA" id="ARBA00022989"/>
    </source>
</evidence>
<feature type="transmembrane region" description="Helical" evidence="6">
    <location>
        <begin position="143"/>
        <end position="167"/>
    </location>
</feature>
<protein>
    <submittedName>
        <fullName evidence="8">Copper resistance protein D</fullName>
    </submittedName>
</protein>
<feature type="transmembrane region" description="Helical" evidence="6">
    <location>
        <begin position="211"/>
        <end position="233"/>
    </location>
</feature>
<dbReference type="Pfam" id="PF05425">
    <property type="entry name" value="CopD"/>
    <property type="match status" value="1"/>
</dbReference>
<dbReference type="RefSeq" id="WP_204464811.1">
    <property type="nucleotide sequence ID" value="NZ_JAFBCV010000002.1"/>
</dbReference>
<feature type="transmembrane region" description="Helical" evidence="6">
    <location>
        <begin position="111"/>
        <end position="131"/>
    </location>
</feature>
<feature type="transmembrane region" description="Helical" evidence="6">
    <location>
        <begin position="254"/>
        <end position="273"/>
    </location>
</feature>
<dbReference type="Proteomes" id="UP001179280">
    <property type="component" value="Unassembled WGS sequence"/>
</dbReference>
<organism evidence="8 9">
    <name type="scientific">Shouchella xiaoxiensis</name>
    <dbReference type="NCBI Taxonomy" id="766895"/>
    <lineage>
        <taxon>Bacteria</taxon>
        <taxon>Bacillati</taxon>
        <taxon>Bacillota</taxon>
        <taxon>Bacilli</taxon>
        <taxon>Bacillales</taxon>
        <taxon>Bacillaceae</taxon>
        <taxon>Shouchella</taxon>
    </lineage>
</organism>
<feature type="transmembrane region" description="Helical" evidence="6">
    <location>
        <begin position="40"/>
        <end position="63"/>
    </location>
</feature>
<evidence type="ECO:0000256" key="6">
    <source>
        <dbReference type="SAM" id="Phobius"/>
    </source>
</evidence>
<evidence type="ECO:0000256" key="1">
    <source>
        <dbReference type="ARBA" id="ARBA00004651"/>
    </source>
</evidence>
<evidence type="ECO:0000256" key="5">
    <source>
        <dbReference type="ARBA" id="ARBA00023136"/>
    </source>
</evidence>
<comment type="subcellular location">
    <subcellularLocation>
        <location evidence="1">Cell membrane</location>
        <topology evidence="1">Multi-pass membrane protein</topology>
    </subcellularLocation>
</comment>
<gene>
    <name evidence="8" type="ORF">JOC54_001000</name>
</gene>
<reference evidence="8" key="1">
    <citation type="submission" date="2021-01" db="EMBL/GenBank/DDBJ databases">
        <title>Genomic Encyclopedia of Type Strains, Phase IV (KMG-IV): sequencing the most valuable type-strain genomes for metagenomic binning, comparative biology and taxonomic classification.</title>
        <authorList>
            <person name="Goeker M."/>
        </authorList>
    </citation>
    <scope>NUCLEOTIDE SEQUENCE</scope>
    <source>
        <strain evidence="8">DSM 21943</strain>
    </source>
</reference>
<dbReference type="EMBL" id="JAFBCV010000002">
    <property type="protein sequence ID" value="MBM7837769.1"/>
    <property type="molecule type" value="Genomic_DNA"/>
</dbReference>
<keyword evidence="3 6" id="KW-0812">Transmembrane</keyword>
<dbReference type="PANTHER" id="PTHR34820:SF4">
    <property type="entry name" value="INNER MEMBRANE PROTEIN YEBZ"/>
    <property type="match status" value="1"/>
</dbReference>
<evidence type="ECO:0000259" key="7">
    <source>
        <dbReference type="Pfam" id="PF05425"/>
    </source>
</evidence>
<keyword evidence="9" id="KW-1185">Reference proteome</keyword>
<keyword evidence="4 6" id="KW-1133">Transmembrane helix</keyword>
<accession>A0ABS2SQG7</accession>
<feature type="transmembrane region" description="Helical" evidence="6">
    <location>
        <begin position="179"/>
        <end position="199"/>
    </location>
</feature>
<name>A0ABS2SQG7_9BACI</name>
<feature type="transmembrane region" description="Helical" evidence="6">
    <location>
        <begin position="340"/>
        <end position="358"/>
    </location>
</feature>
<evidence type="ECO:0000256" key="2">
    <source>
        <dbReference type="ARBA" id="ARBA00022475"/>
    </source>
</evidence>
<comment type="caution">
    <text evidence="8">The sequence shown here is derived from an EMBL/GenBank/DDBJ whole genome shotgun (WGS) entry which is preliminary data.</text>
</comment>
<sequence>MIEPFINGALYSVLALLAGLIVMELVPISRGLKQKVPAKIVLGVIILVPVVYSGYVLQLGVTYANFFSISFFEGVLTALNDHVLGKSFLIIGSITIVMVLLQLFLKSKFPLFTALIQLVLLLGHIVAVSLSSHSASLTDMQGVLSNAIHVTAMAFWTGPLFVVSVYGKQLVNEKTFHQWFSAVAVFCLLLLGTSGIVMMGEIAPEYVHSWMLTYGQLLLIKNILIAPLLVFGFRHLIHLSGKGKALTVAERQRSFRTESIFVLLVFIVTAWLTETEPPHNVLRTLQFEPMNPIVPFFLSEPLIENQLITFAPSIGAILLLVASGLLLLFAVFAAWWFRRTWVTAAASASFVVVFYLALMSGSAPGEIPVNLTVHDSVEEAIQVRYEEDELELLATVELDEDSIGVIYAVNERHLVAERLLVEADGYRKYLDAEVEMENAFLTGGEQFMDTFMFLENDWVDQEKISTYVSVGVVPESIERVELVFSEETIDVPVTNGVFLNVLSVNQTFAEEHQYRLYDQNENLVQEIDKRQFVHEGHAH</sequence>
<dbReference type="PANTHER" id="PTHR34820">
    <property type="entry name" value="INNER MEMBRANE PROTEIN YEBZ"/>
    <property type="match status" value="1"/>
</dbReference>
<keyword evidence="2" id="KW-1003">Cell membrane</keyword>